<evidence type="ECO:0000313" key="3">
    <source>
        <dbReference type="Proteomes" id="UP001065549"/>
    </source>
</evidence>
<proteinExistence type="predicted"/>
<dbReference type="InterPro" id="IPR051448">
    <property type="entry name" value="CdaR-like_regulators"/>
</dbReference>
<dbReference type="PANTHER" id="PTHR33744:SF15">
    <property type="entry name" value="CARBOHYDRATE DIACID REGULATOR"/>
    <property type="match status" value="1"/>
</dbReference>
<dbReference type="InterPro" id="IPR025736">
    <property type="entry name" value="PucR_C-HTH_dom"/>
</dbReference>
<evidence type="ECO:0000313" key="2">
    <source>
        <dbReference type="EMBL" id="MCU7380245.1"/>
    </source>
</evidence>
<feature type="domain" description="PucR C-terminal helix-turn-helix" evidence="1">
    <location>
        <begin position="313"/>
        <end position="369"/>
    </location>
</feature>
<dbReference type="EMBL" id="JAOSHN010000008">
    <property type="protein sequence ID" value="MCU7380245.1"/>
    <property type="molecule type" value="Genomic_DNA"/>
</dbReference>
<name>A0A9J6QXN7_9FIRM</name>
<dbReference type="Pfam" id="PF13556">
    <property type="entry name" value="HTH_30"/>
    <property type="match status" value="1"/>
</dbReference>
<comment type="caution">
    <text evidence="2">The sequence shown here is derived from an EMBL/GenBank/DDBJ whole genome shotgun (WGS) entry which is preliminary data.</text>
</comment>
<gene>
    <name evidence="2" type="ORF">OBO34_18090</name>
</gene>
<keyword evidence="3" id="KW-1185">Reference proteome</keyword>
<accession>A0A9J6QXN7</accession>
<sequence>MKIINYLLQTLGSTVKNIHIKNDLRTIPVQIVLLDRNTPIPADSICIGTIDEIAAVMKHYEIPKSVVFFAPLEEQAQSAAAPAVSLVETTLNLIPLYNKLNQALLSLRKAFPQVGSLESSFDVFFRNIVSRELSYEDEIKSGLYELPFQSAEAYNLFVIEASDPGRFQSAPEEIKADLRNAFPTSNVTLFSNRAVVMYHSPGRSIHLAVERQEALQSILEKYDAYAGISNHTRNFEMIRTEYLIAKRILSIARKMFPDSGKRIFTQEEYGTYFILDLCYRQYEQICHHDNVLYLTHPGLAALIRYDTEHNTNLREILLCYLLHDRNLTKTSQILFMHRNTTMNKINRIVEIVEDDLEDPLIRQRLLFSCMLYDYYEKYKQKSFKLLPVLETDGNKTP</sequence>
<dbReference type="AlphaFoldDB" id="A0A9J6QXN7"/>
<reference evidence="2" key="1">
    <citation type="submission" date="2022-09" db="EMBL/GenBank/DDBJ databases">
        <title>Culturomic study of gut microbiota in children with autism spectrum disorder.</title>
        <authorList>
            <person name="Efimov B.A."/>
            <person name="Chaplin A.V."/>
            <person name="Sokolova S.R."/>
            <person name="Pikina A.P."/>
            <person name="Korzhanova M."/>
            <person name="Belova V."/>
            <person name="Korostin D."/>
        </authorList>
    </citation>
    <scope>NUCLEOTIDE SEQUENCE</scope>
    <source>
        <strain evidence="2">ASD5510</strain>
    </source>
</reference>
<dbReference type="PANTHER" id="PTHR33744">
    <property type="entry name" value="CARBOHYDRATE DIACID REGULATOR"/>
    <property type="match status" value="1"/>
</dbReference>
<dbReference type="RefSeq" id="WP_253020255.1">
    <property type="nucleotide sequence ID" value="NZ_JAOSHN010000008.1"/>
</dbReference>
<evidence type="ECO:0000259" key="1">
    <source>
        <dbReference type="Pfam" id="PF13556"/>
    </source>
</evidence>
<dbReference type="Gene3D" id="1.10.10.2840">
    <property type="entry name" value="PucR C-terminal helix-turn-helix domain"/>
    <property type="match status" value="1"/>
</dbReference>
<dbReference type="InterPro" id="IPR042070">
    <property type="entry name" value="PucR_C-HTH_sf"/>
</dbReference>
<organism evidence="2 3">
    <name type="scientific">Hominibacterium faecale</name>
    <dbReference type="NCBI Taxonomy" id="2839743"/>
    <lineage>
        <taxon>Bacteria</taxon>
        <taxon>Bacillati</taxon>
        <taxon>Bacillota</taxon>
        <taxon>Clostridia</taxon>
        <taxon>Peptostreptococcales</taxon>
        <taxon>Anaerovoracaceae</taxon>
        <taxon>Hominibacterium</taxon>
    </lineage>
</organism>
<protein>
    <submittedName>
        <fullName evidence="2">Helix-turn-helix domain-containing protein</fullName>
    </submittedName>
</protein>
<dbReference type="Proteomes" id="UP001065549">
    <property type="component" value="Unassembled WGS sequence"/>
</dbReference>